<protein>
    <recommendedName>
        <fullName evidence="2">RIN4 pathogenic type III effector avirulence factor Avr cleavage site domain-containing protein</fullName>
    </recommendedName>
</protein>
<dbReference type="Pfam" id="PF05627">
    <property type="entry name" value="AvrRpt-cleavage"/>
    <property type="match status" value="2"/>
</dbReference>
<evidence type="ECO:0000259" key="2">
    <source>
        <dbReference type="Pfam" id="PF05627"/>
    </source>
</evidence>
<comment type="caution">
    <text evidence="3">The sequence shown here is derived from an EMBL/GenBank/DDBJ whole genome shotgun (WGS) entry which is preliminary data.</text>
</comment>
<organism evidence="3 4">
    <name type="scientific">Solanum stoloniferum</name>
    <dbReference type="NCBI Taxonomy" id="62892"/>
    <lineage>
        <taxon>Eukaryota</taxon>
        <taxon>Viridiplantae</taxon>
        <taxon>Streptophyta</taxon>
        <taxon>Embryophyta</taxon>
        <taxon>Tracheophyta</taxon>
        <taxon>Spermatophyta</taxon>
        <taxon>Magnoliopsida</taxon>
        <taxon>eudicotyledons</taxon>
        <taxon>Gunneridae</taxon>
        <taxon>Pentapetalae</taxon>
        <taxon>asterids</taxon>
        <taxon>lamiids</taxon>
        <taxon>Solanales</taxon>
        <taxon>Solanaceae</taxon>
        <taxon>Solanoideae</taxon>
        <taxon>Solaneae</taxon>
        <taxon>Solanum</taxon>
    </lineage>
</organism>
<dbReference type="PANTHER" id="PTHR33882">
    <property type="entry name" value="PATHOGENIC TYPE III EFFECTOR AVIRULENCE FACTOR AVR AVRRPT-CLEAVAGE: CLEAVAGE SITE PROTEIN"/>
    <property type="match status" value="1"/>
</dbReference>
<sequence length="228" mass="26227">MENRKERNGPRKVPQFGAWDNNAGDGGNGGYTVEFSKARANKQHQPKNGLDARHELKNDKEFKHHEHKQGLDARHKEIKHHEHKYGLDARHGLKNDKEPMHQQHKNGLGTRHGLENNQEFQHQPYKNGLGARHGLTNDQEFPGNMKNGYRSVPQFGMWDQQAAGGGAAASYTVEFSKARVNRKQHKNNDLLARPPSIDHEQEDLRKQYEDACMRKKNMLTYLNCCIRP</sequence>
<keyword evidence="4" id="KW-1185">Reference proteome</keyword>
<evidence type="ECO:0000313" key="4">
    <source>
        <dbReference type="Proteomes" id="UP001627284"/>
    </source>
</evidence>
<dbReference type="InterPro" id="IPR008700">
    <property type="entry name" value="TypeIII_avirulence_cleave"/>
</dbReference>
<evidence type="ECO:0000313" key="3">
    <source>
        <dbReference type="EMBL" id="KAL3321417.1"/>
    </source>
</evidence>
<reference evidence="3 4" key="1">
    <citation type="submission" date="2024-05" db="EMBL/GenBank/DDBJ databases">
        <title>De novo assembly of an allotetraploid wild potato.</title>
        <authorList>
            <person name="Hosaka A.J."/>
        </authorList>
    </citation>
    <scope>NUCLEOTIDE SEQUENCE [LARGE SCALE GENOMIC DNA]</scope>
    <source>
        <tissue evidence="3">Young leaves</tissue>
    </source>
</reference>
<dbReference type="PANTHER" id="PTHR33882:SF19">
    <property type="entry name" value="RIN4 PATHOGENIC TYPE III EFFECTOR AVIRULENCE FACTOR AVR CLEAVAGE SITE DOMAIN-CONTAINING PROTEIN"/>
    <property type="match status" value="1"/>
</dbReference>
<dbReference type="AlphaFoldDB" id="A0ABD2QPX4"/>
<feature type="domain" description="RIN4 pathogenic type III effector avirulence factor Avr cleavage site" evidence="2">
    <location>
        <begin position="150"/>
        <end position="183"/>
    </location>
</feature>
<feature type="domain" description="RIN4 pathogenic type III effector avirulence factor Avr cleavage site" evidence="2">
    <location>
        <begin position="9"/>
        <end position="43"/>
    </location>
</feature>
<accession>A0ABD2QPX4</accession>
<evidence type="ECO:0000256" key="1">
    <source>
        <dbReference type="SAM" id="MobiDB-lite"/>
    </source>
</evidence>
<feature type="region of interest" description="Disordered" evidence="1">
    <location>
        <begin position="1"/>
        <end position="33"/>
    </location>
</feature>
<gene>
    <name evidence="3" type="ORF">AABB24_039176</name>
</gene>
<dbReference type="EMBL" id="JBJKTR010000024">
    <property type="protein sequence ID" value="KAL3321417.1"/>
    <property type="molecule type" value="Genomic_DNA"/>
</dbReference>
<dbReference type="Proteomes" id="UP001627284">
    <property type="component" value="Unassembled WGS sequence"/>
</dbReference>
<proteinExistence type="predicted"/>
<name>A0ABD2QPX4_9SOLN</name>